<evidence type="ECO:0000256" key="2">
    <source>
        <dbReference type="ARBA" id="ARBA00007742"/>
    </source>
</evidence>
<dbReference type="AlphaFoldDB" id="T1H1F3"/>
<dbReference type="EnsemblMetazoa" id="MESCA010012-RA">
    <property type="protein sequence ID" value="MESCA010012-PA"/>
    <property type="gene ID" value="MESCA010012"/>
</dbReference>
<proteinExistence type="inferred from homology"/>
<feature type="signal peptide" evidence="10">
    <location>
        <begin position="1"/>
        <end position="25"/>
    </location>
</feature>
<dbReference type="GO" id="GO:0016020">
    <property type="term" value="C:membrane"/>
    <property type="evidence" value="ECO:0007669"/>
    <property type="project" value="UniProtKB-SubCell"/>
</dbReference>
<dbReference type="Proteomes" id="UP000015102">
    <property type="component" value="Unassembled WGS sequence"/>
</dbReference>
<feature type="chain" id="PRO_5004577800" description="3-oxo-5-alpha-steroid 4-dehydrogenase C-terminal domain-containing protein" evidence="10">
    <location>
        <begin position="26"/>
        <end position="101"/>
    </location>
</feature>
<dbReference type="HOGENOM" id="CLU_2294831_0_0_1"/>
<organism evidence="12 13">
    <name type="scientific">Megaselia scalaris</name>
    <name type="common">Humpbacked fly</name>
    <name type="synonym">Phora scalaris</name>
    <dbReference type="NCBI Taxonomy" id="36166"/>
    <lineage>
        <taxon>Eukaryota</taxon>
        <taxon>Metazoa</taxon>
        <taxon>Ecdysozoa</taxon>
        <taxon>Arthropoda</taxon>
        <taxon>Hexapoda</taxon>
        <taxon>Insecta</taxon>
        <taxon>Pterygota</taxon>
        <taxon>Neoptera</taxon>
        <taxon>Endopterygota</taxon>
        <taxon>Diptera</taxon>
        <taxon>Brachycera</taxon>
        <taxon>Muscomorpha</taxon>
        <taxon>Platypezoidea</taxon>
        <taxon>Phoridae</taxon>
        <taxon>Megaseliini</taxon>
        <taxon>Megaselia</taxon>
    </lineage>
</organism>
<dbReference type="OMA" id="IICTSKF"/>
<keyword evidence="10" id="KW-0732">Signal</keyword>
<dbReference type="Pfam" id="PF02544">
    <property type="entry name" value="Steroid_dh"/>
    <property type="match status" value="1"/>
</dbReference>
<evidence type="ECO:0000256" key="10">
    <source>
        <dbReference type="SAM" id="SignalP"/>
    </source>
</evidence>
<dbReference type="PROSITE" id="PS50244">
    <property type="entry name" value="S5A_REDUCTASE"/>
    <property type="match status" value="1"/>
</dbReference>
<evidence type="ECO:0000259" key="11">
    <source>
        <dbReference type="Pfam" id="PF02544"/>
    </source>
</evidence>
<keyword evidence="7" id="KW-0443">Lipid metabolism</keyword>
<dbReference type="EMBL" id="CAQQ02373489">
    <property type="status" value="NOT_ANNOTATED_CDS"/>
    <property type="molecule type" value="Genomic_DNA"/>
</dbReference>
<dbReference type="PANTHER" id="PTHR10556">
    <property type="entry name" value="3-OXO-5-ALPHA-STEROID 4-DEHYDROGENASE"/>
    <property type="match status" value="1"/>
</dbReference>
<comment type="similarity">
    <text evidence="2">Belongs to the steroid 5-alpha reductase family.</text>
</comment>
<evidence type="ECO:0000256" key="5">
    <source>
        <dbReference type="ARBA" id="ARBA00022989"/>
    </source>
</evidence>
<dbReference type="GO" id="GO:0042761">
    <property type="term" value="P:very long-chain fatty acid biosynthetic process"/>
    <property type="evidence" value="ECO:0007669"/>
    <property type="project" value="TreeGrafter"/>
</dbReference>
<evidence type="ECO:0000256" key="8">
    <source>
        <dbReference type="ARBA" id="ARBA00023136"/>
    </source>
</evidence>
<reference evidence="12" key="2">
    <citation type="submission" date="2015-06" db="UniProtKB">
        <authorList>
            <consortium name="EnsemblMetazoa"/>
        </authorList>
    </citation>
    <scope>IDENTIFICATION</scope>
</reference>
<keyword evidence="5 9" id="KW-1133">Transmembrane helix</keyword>
<dbReference type="InterPro" id="IPR001104">
    <property type="entry name" value="3-oxo-5_a-steroid_4-DH_C"/>
</dbReference>
<evidence type="ECO:0000256" key="6">
    <source>
        <dbReference type="ARBA" id="ARBA00023002"/>
    </source>
</evidence>
<name>T1H1F3_MEGSC</name>
<accession>T1H1F3</accession>
<sequence>MANIVKHMVDLVFACILSLPIICTSKFCELGNFSIHMTLRNLRPAGSKVRKIPVPDANPLSKLFNFVSCPNYTYEIGAWLCFSLMTKCFPALLFTAAGLIK</sequence>
<evidence type="ECO:0000256" key="3">
    <source>
        <dbReference type="ARBA" id="ARBA00022516"/>
    </source>
</evidence>
<evidence type="ECO:0000313" key="12">
    <source>
        <dbReference type="EnsemblMetazoa" id="MESCA010012-PA"/>
    </source>
</evidence>
<feature type="domain" description="3-oxo-5-alpha-steroid 4-dehydrogenase C-terminal" evidence="11">
    <location>
        <begin position="28"/>
        <end position="95"/>
    </location>
</feature>
<dbReference type="PANTHER" id="PTHR10556:SF28">
    <property type="entry name" value="VERY-LONG-CHAIN ENOYL-COA REDUCTASE"/>
    <property type="match status" value="1"/>
</dbReference>
<dbReference type="InterPro" id="IPR039357">
    <property type="entry name" value="SRD5A/TECR"/>
</dbReference>
<evidence type="ECO:0000256" key="1">
    <source>
        <dbReference type="ARBA" id="ARBA00004141"/>
    </source>
</evidence>
<keyword evidence="3" id="KW-0444">Lipid biosynthesis</keyword>
<evidence type="ECO:0000256" key="9">
    <source>
        <dbReference type="SAM" id="Phobius"/>
    </source>
</evidence>
<keyword evidence="4 9" id="KW-0812">Transmembrane</keyword>
<feature type="transmembrane region" description="Helical" evidence="9">
    <location>
        <begin position="76"/>
        <end position="100"/>
    </location>
</feature>
<comment type="subcellular location">
    <subcellularLocation>
        <location evidence="1">Membrane</location>
        <topology evidence="1">Multi-pass membrane protein</topology>
    </subcellularLocation>
</comment>
<evidence type="ECO:0000313" key="13">
    <source>
        <dbReference type="Proteomes" id="UP000015102"/>
    </source>
</evidence>
<keyword evidence="8 9" id="KW-0472">Membrane</keyword>
<dbReference type="GO" id="GO:0016627">
    <property type="term" value="F:oxidoreductase activity, acting on the CH-CH group of donors"/>
    <property type="evidence" value="ECO:0007669"/>
    <property type="project" value="InterPro"/>
</dbReference>
<evidence type="ECO:0000256" key="7">
    <source>
        <dbReference type="ARBA" id="ARBA00023098"/>
    </source>
</evidence>
<dbReference type="STRING" id="36166.T1H1F3"/>
<reference evidence="13" key="1">
    <citation type="submission" date="2013-02" db="EMBL/GenBank/DDBJ databases">
        <authorList>
            <person name="Hughes D."/>
        </authorList>
    </citation>
    <scope>NUCLEOTIDE SEQUENCE</scope>
    <source>
        <strain>Durham</strain>
        <strain evidence="13">NC isolate 2 -- Noor lab</strain>
    </source>
</reference>
<keyword evidence="6" id="KW-0560">Oxidoreductase</keyword>
<keyword evidence="13" id="KW-1185">Reference proteome</keyword>
<protein>
    <recommendedName>
        <fullName evidence="11">3-oxo-5-alpha-steroid 4-dehydrogenase C-terminal domain-containing protein</fullName>
    </recommendedName>
</protein>
<evidence type="ECO:0000256" key="4">
    <source>
        <dbReference type="ARBA" id="ARBA00022692"/>
    </source>
</evidence>